<dbReference type="PANTHER" id="PTHR11334">
    <property type="entry name" value="MAS-RELATED G-PROTEIN COUPLED RECEPTOR"/>
    <property type="match status" value="1"/>
</dbReference>
<dbReference type="GO" id="GO:0043303">
    <property type="term" value="P:mast cell degranulation"/>
    <property type="evidence" value="ECO:0007669"/>
    <property type="project" value="Ensembl"/>
</dbReference>
<dbReference type="OMA" id="ESTTMNG"/>
<dbReference type="GO" id="GO:0005886">
    <property type="term" value="C:plasma membrane"/>
    <property type="evidence" value="ECO:0007669"/>
    <property type="project" value="UniProtKB-SubCell"/>
</dbReference>
<name>F6PXL1_CALJA</name>
<keyword evidence="7 10" id="KW-0675">Receptor</keyword>
<sequence length="342" mass="38413">MVLRGTSGGFLSMDPTIPAWGTESTTMNGDDQALPLLCGKETLIPALLILFIGLVGLVGNAVVLWLLGFRMRRNAFSVYVLSLAGADFLCLCFQIIDCLVNLSDFFHSIYIYYPSFFTTMMTCAYLAGLNILSAISTERCLSVLCPIWYRCRRPKNLSTVMCALLWALSLLLSILEGKFCGFLFSYGDSGWCQTFDFITAAWLIFLFVVLCGSSLALLVRILCGFRKIPLTRLYVTILLTVLVFLLCGLPFGIQWFLFLWIWKNLDVFLCHIHPVSIVLSSLNSSANPLIYFFVGSFRHQWRLRQPTLKLALQRALQDTAEVEPSEGSFRQDTLEMSGSNLV</sequence>
<reference evidence="13" key="3">
    <citation type="submission" date="2025-09" db="UniProtKB">
        <authorList>
            <consortium name="Ensembl"/>
        </authorList>
    </citation>
    <scope>IDENTIFICATION</scope>
</reference>
<dbReference type="SUPFAM" id="SSF81321">
    <property type="entry name" value="Family A G protein-coupled receptor-like"/>
    <property type="match status" value="1"/>
</dbReference>
<dbReference type="Gene3D" id="1.20.1070.10">
    <property type="entry name" value="Rhodopsin 7-helix transmembrane proteins"/>
    <property type="match status" value="1"/>
</dbReference>
<evidence type="ECO:0000256" key="2">
    <source>
        <dbReference type="ARBA" id="ARBA00022475"/>
    </source>
</evidence>
<evidence type="ECO:0000256" key="5">
    <source>
        <dbReference type="ARBA" id="ARBA00023040"/>
    </source>
</evidence>
<dbReference type="GO" id="GO:0004930">
    <property type="term" value="F:G protein-coupled receptor activity"/>
    <property type="evidence" value="ECO:0007669"/>
    <property type="project" value="UniProtKB-KW"/>
</dbReference>
<dbReference type="Proteomes" id="UP000008225">
    <property type="component" value="Chromosome 11"/>
</dbReference>
<evidence type="ECO:0000259" key="12">
    <source>
        <dbReference type="PROSITE" id="PS50262"/>
    </source>
</evidence>
<keyword evidence="2" id="KW-1003">Cell membrane</keyword>
<evidence type="ECO:0000256" key="8">
    <source>
        <dbReference type="ARBA" id="ARBA00023224"/>
    </source>
</evidence>
<comment type="similarity">
    <text evidence="10">Belongs to the G-protein coupled receptor 1 family.</text>
</comment>
<evidence type="ECO:0000256" key="11">
    <source>
        <dbReference type="SAM" id="Phobius"/>
    </source>
</evidence>
<dbReference type="GO" id="GO:0042923">
    <property type="term" value="F:neuropeptide binding"/>
    <property type="evidence" value="ECO:0007669"/>
    <property type="project" value="Ensembl"/>
</dbReference>
<dbReference type="InterPro" id="IPR000276">
    <property type="entry name" value="GPCR_Rhodpsn"/>
</dbReference>
<dbReference type="AlphaFoldDB" id="F6PXL1"/>
<evidence type="ECO:0000313" key="13">
    <source>
        <dbReference type="Ensembl" id="ENSCJAP00000012816.2"/>
    </source>
</evidence>
<dbReference type="PROSITE" id="PS00237">
    <property type="entry name" value="G_PROTEIN_RECEP_F1_1"/>
    <property type="match status" value="1"/>
</dbReference>
<evidence type="ECO:0000256" key="4">
    <source>
        <dbReference type="ARBA" id="ARBA00022989"/>
    </source>
</evidence>
<dbReference type="STRING" id="9483.ENSCJAP00000012816"/>
<dbReference type="CDD" id="cd15106">
    <property type="entry name" value="7tmA_MrgprX-like"/>
    <property type="match status" value="1"/>
</dbReference>
<dbReference type="FunFam" id="1.20.1070.10:FF:000140">
    <property type="entry name" value="Mas-related G-protein coupled receptor member X2"/>
    <property type="match status" value="1"/>
</dbReference>
<evidence type="ECO:0000256" key="1">
    <source>
        <dbReference type="ARBA" id="ARBA00004651"/>
    </source>
</evidence>
<feature type="transmembrane region" description="Helical" evidence="11">
    <location>
        <begin position="274"/>
        <end position="294"/>
    </location>
</feature>
<dbReference type="InterPro" id="IPR026234">
    <property type="entry name" value="MRGPCRFAMILY"/>
</dbReference>
<evidence type="ECO:0000256" key="10">
    <source>
        <dbReference type="RuleBase" id="RU000688"/>
    </source>
</evidence>
<keyword evidence="5 10" id="KW-0297">G-protein coupled receptor</keyword>
<dbReference type="PRINTS" id="PR00237">
    <property type="entry name" value="GPCRRHODOPSN"/>
</dbReference>
<reference evidence="13" key="2">
    <citation type="submission" date="2025-08" db="UniProtKB">
        <authorList>
            <consortium name="Ensembl"/>
        </authorList>
    </citation>
    <scope>IDENTIFICATION</scope>
</reference>
<organism evidence="13 14">
    <name type="scientific">Callithrix jacchus</name>
    <name type="common">White-tufted-ear marmoset</name>
    <name type="synonym">Simia Jacchus</name>
    <dbReference type="NCBI Taxonomy" id="9483"/>
    <lineage>
        <taxon>Eukaryota</taxon>
        <taxon>Metazoa</taxon>
        <taxon>Chordata</taxon>
        <taxon>Craniata</taxon>
        <taxon>Vertebrata</taxon>
        <taxon>Euteleostomi</taxon>
        <taxon>Mammalia</taxon>
        <taxon>Eutheria</taxon>
        <taxon>Euarchontoglires</taxon>
        <taxon>Primates</taxon>
        <taxon>Haplorrhini</taxon>
        <taxon>Platyrrhini</taxon>
        <taxon>Cebidae</taxon>
        <taxon>Callitrichinae</taxon>
        <taxon>Callithrix</taxon>
        <taxon>Callithrix</taxon>
    </lineage>
</organism>
<evidence type="ECO:0000256" key="7">
    <source>
        <dbReference type="ARBA" id="ARBA00023170"/>
    </source>
</evidence>
<reference evidence="13" key="1">
    <citation type="submission" date="2009-03" db="EMBL/GenBank/DDBJ databases">
        <authorList>
            <person name="Warren W."/>
            <person name="Ye L."/>
            <person name="Minx P."/>
            <person name="Worley K."/>
            <person name="Gibbs R."/>
            <person name="Wilson R.K."/>
        </authorList>
    </citation>
    <scope>NUCLEOTIDE SEQUENCE [LARGE SCALE GENOMIC DNA]</scope>
</reference>
<keyword evidence="8 10" id="KW-0807">Transducer</keyword>
<dbReference type="InParanoid" id="F6PXL1"/>
<dbReference type="PRINTS" id="PR02108">
    <property type="entry name" value="MRGPCRFAMILY"/>
</dbReference>
<evidence type="ECO:0000256" key="6">
    <source>
        <dbReference type="ARBA" id="ARBA00023136"/>
    </source>
</evidence>
<feature type="domain" description="G-protein coupled receptors family 1 profile" evidence="12">
    <location>
        <begin position="59"/>
        <end position="291"/>
    </location>
</feature>
<feature type="transmembrane region" description="Helical" evidence="11">
    <location>
        <begin position="43"/>
        <end position="69"/>
    </location>
</feature>
<proteinExistence type="inferred from homology"/>
<dbReference type="HOGENOM" id="CLU_009579_4_1_1"/>
<gene>
    <name evidence="13" type="primary">MRGPRX2</name>
</gene>
<evidence type="ECO:0000313" key="14">
    <source>
        <dbReference type="Proteomes" id="UP000008225"/>
    </source>
</evidence>
<dbReference type="Pfam" id="PF00001">
    <property type="entry name" value="7tm_1"/>
    <property type="match status" value="1"/>
</dbReference>
<protein>
    <recommendedName>
        <fullName evidence="9">Mas-related G-protein coupled receptor member X2</fullName>
    </recommendedName>
</protein>
<feature type="transmembrane region" description="Helical" evidence="11">
    <location>
        <begin position="233"/>
        <end position="262"/>
    </location>
</feature>
<dbReference type="Ensembl" id="ENSCJAT00000013508.3">
    <property type="protein sequence ID" value="ENSCJAP00000012816.2"/>
    <property type="gene ID" value="ENSCJAG00000006924.3"/>
</dbReference>
<feature type="transmembrane region" description="Helical" evidence="11">
    <location>
        <begin position="156"/>
        <end position="175"/>
    </location>
</feature>
<comment type="subcellular location">
    <subcellularLocation>
        <location evidence="1">Cell membrane</location>
        <topology evidence="1">Multi-pass membrane protein</topology>
    </subcellularLocation>
</comment>
<dbReference type="eggNOG" id="ENOG502RTWA">
    <property type="taxonomic scope" value="Eukaryota"/>
</dbReference>
<dbReference type="PROSITE" id="PS50262">
    <property type="entry name" value="G_PROTEIN_RECEP_F1_2"/>
    <property type="match status" value="1"/>
</dbReference>
<evidence type="ECO:0000256" key="9">
    <source>
        <dbReference type="ARBA" id="ARBA00039961"/>
    </source>
</evidence>
<keyword evidence="4 11" id="KW-1133">Transmembrane helix</keyword>
<dbReference type="GO" id="GO:0032467">
    <property type="term" value="P:positive regulation of cytokinesis"/>
    <property type="evidence" value="ECO:0007669"/>
    <property type="project" value="Ensembl"/>
</dbReference>
<feature type="transmembrane region" description="Helical" evidence="11">
    <location>
        <begin position="195"/>
        <end position="221"/>
    </location>
</feature>
<keyword evidence="3 10" id="KW-0812">Transmembrane</keyword>
<dbReference type="PANTHER" id="PTHR11334:SF29">
    <property type="entry name" value="MAS-RELATED G-PROTEIN COUPLED RECEPTOR MEMBER X2"/>
    <property type="match status" value="1"/>
</dbReference>
<feature type="transmembrane region" description="Helical" evidence="11">
    <location>
        <begin position="116"/>
        <end position="135"/>
    </location>
</feature>
<keyword evidence="6 11" id="KW-0472">Membrane</keyword>
<dbReference type="GeneTree" id="ENSGT01030000234639"/>
<feature type="transmembrane region" description="Helical" evidence="11">
    <location>
        <begin position="76"/>
        <end position="96"/>
    </location>
</feature>
<keyword evidence="14" id="KW-1185">Reference proteome</keyword>
<evidence type="ECO:0000256" key="3">
    <source>
        <dbReference type="ARBA" id="ARBA00022692"/>
    </source>
</evidence>
<accession>F6PXL1</accession>
<dbReference type="FunCoup" id="F6PXL1">
    <property type="interactions" value="245"/>
</dbReference>
<dbReference type="InterPro" id="IPR017452">
    <property type="entry name" value="GPCR_Rhodpsn_7TM"/>
</dbReference>